<evidence type="ECO:0000259" key="4">
    <source>
        <dbReference type="PROSITE" id="PS50109"/>
    </source>
</evidence>
<dbReference type="SMART" id="SM00387">
    <property type="entry name" value="HATPase_c"/>
    <property type="match status" value="1"/>
</dbReference>
<keyword evidence="1 5" id="KW-0808">Transferase</keyword>
<dbReference type="GO" id="GO:0000155">
    <property type="term" value="F:phosphorelay sensor kinase activity"/>
    <property type="evidence" value="ECO:0007669"/>
    <property type="project" value="InterPro"/>
</dbReference>
<dbReference type="InterPro" id="IPR010559">
    <property type="entry name" value="Sig_transdc_His_kin_internal"/>
</dbReference>
<reference evidence="5" key="1">
    <citation type="journal article" date="2021" name="PeerJ">
        <title>Extensive microbial diversity within the chicken gut microbiome revealed by metagenomics and culture.</title>
        <authorList>
            <person name="Gilroy R."/>
            <person name="Ravi A."/>
            <person name="Getino M."/>
            <person name="Pursley I."/>
            <person name="Horton D.L."/>
            <person name="Alikhan N.F."/>
            <person name="Baker D."/>
            <person name="Gharbi K."/>
            <person name="Hall N."/>
            <person name="Watson M."/>
            <person name="Adriaenssens E.M."/>
            <person name="Foster-Nyarko E."/>
            <person name="Jarju S."/>
            <person name="Secka A."/>
            <person name="Antonio M."/>
            <person name="Oren A."/>
            <person name="Chaudhuri R.R."/>
            <person name="La Ragione R."/>
            <person name="Hildebrand F."/>
            <person name="Pallen M.J."/>
        </authorList>
    </citation>
    <scope>NUCLEOTIDE SEQUENCE</scope>
    <source>
        <strain evidence="5">USAMLcec3-2134</strain>
    </source>
</reference>
<dbReference type="Gene3D" id="6.10.340.10">
    <property type="match status" value="1"/>
</dbReference>
<dbReference type="AlphaFoldDB" id="A0A9D2MQL8"/>
<proteinExistence type="predicted"/>
<evidence type="ECO:0000256" key="1">
    <source>
        <dbReference type="ARBA" id="ARBA00022777"/>
    </source>
</evidence>
<dbReference type="PANTHER" id="PTHR34220:SF7">
    <property type="entry name" value="SENSOR HISTIDINE KINASE YPDA"/>
    <property type="match status" value="1"/>
</dbReference>
<feature type="domain" description="Histidine kinase" evidence="4">
    <location>
        <begin position="378"/>
        <end position="553"/>
    </location>
</feature>
<keyword evidence="3" id="KW-1133">Transmembrane helix</keyword>
<feature type="transmembrane region" description="Helical" evidence="3">
    <location>
        <begin position="261"/>
        <end position="280"/>
    </location>
</feature>
<dbReference type="InterPro" id="IPR005467">
    <property type="entry name" value="His_kinase_dom"/>
</dbReference>
<dbReference type="SUPFAM" id="SSF55874">
    <property type="entry name" value="ATPase domain of HSP90 chaperone/DNA topoisomerase II/histidine kinase"/>
    <property type="match status" value="1"/>
</dbReference>
<dbReference type="Proteomes" id="UP000886883">
    <property type="component" value="Unassembled WGS sequence"/>
</dbReference>
<dbReference type="EMBL" id="DWXE01000010">
    <property type="protein sequence ID" value="HJB90393.1"/>
    <property type="molecule type" value="Genomic_DNA"/>
</dbReference>
<keyword evidence="2" id="KW-0902">Two-component regulatory system</keyword>
<name>A0A9D2MQL8_9FIRM</name>
<dbReference type="PROSITE" id="PS50109">
    <property type="entry name" value="HIS_KIN"/>
    <property type="match status" value="1"/>
</dbReference>
<evidence type="ECO:0000313" key="5">
    <source>
        <dbReference type="EMBL" id="HJB90393.1"/>
    </source>
</evidence>
<keyword evidence="1 5" id="KW-0418">Kinase</keyword>
<dbReference type="Pfam" id="PF02518">
    <property type="entry name" value="HATPase_c"/>
    <property type="match status" value="1"/>
</dbReference>
<sequence length="557" mass="62594">MNLLIAAAATGLFGMYLYASTFSQAREQLLENSRKTMREVTSDIEASVRRMETQAAGMILNESFRESVAGLKEKSSTELYDSFLALNELCIDAENMDGIYRVFLVFTDRYKMMNNAERIFYDDMGVADAAAGQSRFWIRGNEKIPGEYIYGVRADAGDGESAFLLFQLQEKVRKQWMEQMAFSPGGKSFLARQQDGSGDALWEKAMEKIAAGGGRTGDFVMRTEERTYSVLFEGVGGTPFYAVSCLPVSDIEKQAMDSVRGMFFILIPIFAVVIAVSYVASVRITRHLRRLVFQMDQVYPREGQAGGGGKSRDEIDRLEEAFAGLQKRVDRAVQEAGLAEKNQRIAEQSLLQAQINPHFLYNTLDSIHWLAVKMNVPQISFIVRNMSDYFRMGLNAGKQVTTLRKEIAHTVSYFNIQKFRFDDRIRLSIDVPEDMLELPMMVLTLQPVVENAILHGILAEEGRKGTILVSGEILDGQAMVCVEDDGVGMSEEETERINRRLRKGERTKDGAGGYGLYNVNARIRHYFGEEYGLDLISSEGEGTTCVLSFPIFFQKKA</sequence>
<keyword evidence="3" id="KW-0812">Transmembrane</keyword>
<comment type="caution">
    <text evidence="5">The sequence shown here is derived from an EMBL/GenBank/DDBJ whole genome shotgun (WGS) entry which is preliminary data.</text>
</comment>
<dbReference type="InterPro" id="IPR003594">
    <property type="entry name" value="HATPase_dom"/>
</dbReference>
<dbReference type="InterPro" id="IPR036890">
    <property type="entry name" value="HATPase_C_sf"/>
</dbReference>
<dbReference type="PANTHER" id="PTHR34220">
    <property type="entry name" value="SENSOR HISTIDINE KINASE YPDA"/>
    <property type="match status" value="1"/>
</dbReference>
<organism evidence="5 6">
    <name type="scientific">Candidatus Eisenbergiella merdigallinarum</name>
    <dbReference type="NCBI Taxonomy" id="2838552"/>
    <lineage>
        <taxon>Bacteria</taxon>
        <taxon>Bacillati</taxon>
        <taxon>Bacillota</taxon>
        <taxon>Clostridia</taxon>
        <taxon>Lachnospirales</taxon>
        <taxon>Lachnospiraceae</taxon>
        <taxon>Eisenbergiella</taxon>
    </lineage>
</organism>
<dbReference type="GO" id="GO:0016020">
    <property type="term" value="C:membrane"/>
    <property type="evidence" value="ECO:0007669"/>
    <property type="project" value="InterPro"/>
</dbReference>
<protein>
    <submittedName>
        <fullName evidence="5">Sensor histidine kinase</fullName>
    </submittedName>
</protein>
<evidence type="ECO:0000256" key="3">
    <source>
        <dbReference type="SAM" id="Phobius"/>
    </source>
</evidence>
<keyword evidence="3" id="KW-0472">Membrane</keyword>
<accession>A0A9D2MQL8</accession>
<evidence type="ECO:0000256" key="2">
    <source>
        <dbReference type="ARBA" id="ARBA00023012"/>
    </source>
</evidence>
<gene>
    <name evidence="5" type="ORF">H9763_02875</name>
</gene>
<reference evidence="5" key="2">
    <citation type="submission" date="2021-04" db="EMBL/GenBank/DDBJ databases">
        <authorList>
            <person name="Gilroy R."/>
        </authorList>
    </citation>
    <scope>NUCLEOTIDE SEQUENCE</scope>
    <source>
        <strain evidence="5">USAMLcec3-2134</strain>
    </source>
</reference>
<dbReference type="Gene3D" id="3.30.565.10">
    <property type="entry name" value="Histidine kinase-like ATPase, C-terminal domain"/>
    <property type="match status" value="1"/>
</dbReference>
<dbReference type="InterPro" id="IPR050640">
    <property type="entry name" value="Bact_2-comp_sensor_kinase"/>
</dbReference>
<dbReference type="Pfam" id="PF06580">
    <property type="entry name" value="His_kinase"/>
    <property type="match status" value="1"/>
</dbReference>
<evidence type="ECO:0000313" key="6">
    <source>
        <dbReference type="Proteomes" id="UP000886883"/>
    </source>
</evidence>